<gene>
    <name evidence="3" type="ORF">KUG47_00840</name>
</gene>
<proteinExistence type="predicted"/>
<sequence length="196" mass="22170">MVHEDDKKDYLRPEDRILWETVARTAKPLSPKKIITEVSPDFSTLLAQEEKASKPALKALRPTGETREPKKSLSALRERPIHTFDRPTHRKISKGRVDIEARIDLHGLTQNDAYELLYGFLVSAHARGLKHVMVITGKGRSLGSEGVLRQAVPHWFSTPLFRLLVSAYEDAARHHGGQGALYVRLRRQARNGNLLL</sequence>
<evidence type="ECO:0000313" key="3">
    <source>
        <dbReference type="EMBL" id="MBV2142040.1"/>
    </source>
</evidence>
<evidence type="ECO:0000259" key="2">
    <source>
        <dbReference type="PROSITE" id="PS50828"/>
    </source>
</evidence>
<dbReference type="SMART" id="SM00463">
    <property type="entry name" value="SMR"/>
    <property type="match status" value="1"/>
</dbReference>
<keyword evidence="4" id="KW-1185">Reference proteome</keyword>
<dbReference type="PROSITE" id="PS50828">
    <property type="entry name" value="SMR"/>
    <property type="match status" value="1"/>
</dbReference>
<dbReference type="Pfam" id="PF01713">
    <property type="entry name" value="Smr"/>
    <property type="match status" value="1"/>
</dbReference>
<feature type="domain" description="Smr" evidence="2">
    <location>
        <begin position="103"/>
        <end position="186"/>
    </location>
</feature>
<name>A0A949PNL5_9HYPH</name>
<feature type="region of interest" description="Disordered" evidence="1">
    <location>
        <begin position="53"/>
        <end position="74"/>
    </location>
</feature>
<feature type="compositionally biased region" description="Basic and acidic residues" evidence="1">
    <location>
        <begin position="64"/>
        <end position="74"/>
    </location>
</feature>
<dbReference type="EMBL" id="JAHRVA010000001">
    <property type="protein sequence ID" value="MBV2142040.1"/>
    <property type="molecule type" value="Genomic_DNA"/>
</dbReference>
<evidence type="ECO:0000256" key="1">
    <source>
        <dbReference type="SAM" id="MobiDB-lite"/>
    </source>
</evidence>
<comment type="caution">
    <text evidence="3">The sequence shown here is derived from an EMBL/GenBank/DDBJ whole genome shotgun (WGS) entry which is preliminary data.</text>
</comment>
<organism evidence="3 4">
    <name type="scientific">Falsochrobactrum tianjinense</name>
    <dbReference type="NCBI Taxonomy" id="2706015"/>
    <lineage>
        <taxon>Bacteria</taxon>
        <taxon>Pseudomonadati</taxon>
        <taxon>Pseudomonadota</taxon>
        <taxon>Alphaproteobacteria</taxon>
        <taxon>Hyphomicrobiales</taxon>
        <taxon>Brucellaceae</taxon>
        <taxon>Falsochrobactrum</taxon>
    </lineage>
</organism>
<evidence type="ECO:0000313" key="4">
    <source>
        <dbReference type="Proteomes" id="UP000752297"/>
    </source>
</evidence>
<dbReference type="InterPro" id="IPR002625">
    <property type="entry name" value="Smr_dom"/>
</dbReference>
<dbReference type="AlphaFoldDB" id="A0A949PNL5"/>
<dbReference type="Proteomes" id="UP000752297">
    <property type="component" value="Unassembled WGS sequence"/>
</dbReference>
<reference evidence="3 4" key="1">
    <citation type="submission" date="2021-06" db="EMBL/GenBank/DDBJ databases">
        <title>Falsochrobactrum tianjin sp.nov., a new petroleum-degrading bacteria isolated from oily soils.</title>
        <authorList>
            <person name="Chen G."/>
            <person name="Chen H."/>
            <person name="Tian J."/>
            <person name="Qing J."/>
            <person name="Zhong L."/>
            <person name="Ma W."/>
            <person name="Song Y."/>
            <person name="Cui X."/>
            <person name="Yan B."/>
        </authorList>
    </citation>
    <scope>NUCLEOTIDE SEQUENCE [LARGE SCALE GENOMIC DNA]</scope>
    <source>
        <strain evidence="3 4">TDYN1</strain>
    </source>
</reference>
<protein>
    <submittedName>
        <fullName evidence="3">Smr/MutS family protein</fullName>
    </submittedName>
</protein>
<dbReference type="PANTHER" id="PTHR35562:SF2">
    <property type="entry name" value="DNA ENDONUCLEASE SMRA-RELATED"/>
    <property type="match status" value="1"/>
</dbReference>
<accession>A0A949PNL5</accession>
<dbReference type="PANTHER" id="PTHR35562">
    <property type="entry name" value="DNA ENDONUCLEASE SMRA-RELATED"/>
    <property type="match status" value="1"/>
</dbReference>
<dbReference type="RefSeq" id="WP_217676076.1">
    <property type="nucleotide sequence ID" value="NZ_JAHRVA010000001.1"/>
</dbReference>